<name>A0A1H8QDS9_9GAMM</name>
<feature type="domain" description="DNA polymerase III delta subunit C-terminal" evidence="8">
    <location>
        <begin position="217"/>
        <end position="317"/>
    </location>
</feature>
<accession>A0A1H8QDS9</accession>
<dbReference type="RefSeq" id="WP_091639668.1">
    <property type="nucleotide sequence ID" value="NZ_FOEG01000001.1"/>
</dbReference>
<protein>
    <recommendedName>
        <fullName evidence="2">DNA polymerase III subunit delta'</fullName>
        <ecNumber evidence="1">2.7.7.7</ecNumber>
    </recommendedName>
</protein>
<keyword evidence="4" id="KW-0548">Nucleotidyltransferase</keyword>
<dbReference type="Gene3D" id="3.40.50.300">
    <property type="entry name" value="P-loop containing nucleotide triphosphate hydrolases"/>
    <property type="match status" value="1"/>
</dbReference>
<dbReference type="GO" id="GO:0009360">
    <property type="term" value="C:DNA polymerase III complex"/>
    <property type="evidence" value="ECO:0007669"/>
    <property type="project" value="InterPro"/>
</dbReference>
<dbReference type="Pfam" id="PF13177">
    <property type="entry name" value="DNA_pol3_delta2"/>
    <property type="match status" value="1"/>
</dbReference>
<dbReference type="GO" id="GO:0006261">
    <property type="term" value="P:DNA-templated DNA replication"/>
    <property type="evidence" value="ECO:0007669"/>
    <property type="project" value="TreeGrafter"/>
</dbReference>
<keyword evidence="5" id="KW-0235">DNA replication</keyword>
<dbReference type="GO" id="GO:0003887">
    <property type="term" value="F:DNA-directed DNA polymerase activity"/>
    <property type="evidence" value="ECO:0007669"/>
    <property type="project" value="UniProtKB-KW"/>
</dbReference>
<reference evidence="9 10" key="1">
    <citation type="submission" date="2016-10" db="EMBL/GenBank/DDBJ databases">
        <authorList>
            <person name="de Groot N.N."/>
        </authorList>
    </citation>
    <scope>NUCLEOTIDE SEQUENCE [LARGE SCALE GENOMIC DNA]</scope>
    <source>
        <strain evidence="9 10">CGMCC 1.6291</strain>
    </source>
</reference>
<evidence type="ECO:0000313" key="9">
    <source>
        <dbReference type="EMBL" id="SEO52399.1"/>
    </source>
</evidence>
<dbReference type="EMBL" id="FOEG01000001">
    <property type="protein sequence ID" value="SEO52399.1"/>
    <property type="molecule type" value="Genomic_DNA"/>
</dbReference>
<dbReference type="Pfam" id="PF09115">
    <property type="entry name" value="DNApol3-delta_C"/>
    <property type="match status" value="1"/>
</dbReference>
<proteinExistence type="predicted"/>
<evidence type="ECO:0000313" key="10">
    <source>
        <dbReference type="Proteomes" id="UP000199657"/>
    </source>
</evidence>
<dbReference type="InterPro" id="IPR050238">
    <property type="entry name" value="DNA_Rep/Repair_Clamp_Loader"/>
</dbReference>
<evidence type="ECO:0000259" key="8">
    <source>
        <dbReference type="Pfam" id="PF09115"/>
    </source>
</evidence>
<comment type="catalytic activity">
    <reaction evidence="7">
        <text>DNA(n) + a 2'-deoxyribonucleoside 5'-triphosphate = DNA(n+1) + diphosphate</text>
        <dbReference type="Rhea" id="RHEA:22508"/>
        <dbReference type="Rhea" id="RHEA-COMP:17339"/>
        <dbReference type="Rhea" id="RHEA-COMP:17340"/>
        <dbReference type="ChEBI" id="CHEBI:33019"/>
        <dbReference type="ChEBI" id="CHEBI:61560"/>
        <dbReference type="ChEBI" id="CHEBI:173112"/>
        <dbReference type="EC" id="2.7.7.7"/>
    </reaction>
</comment>
<keyword evidence="6" id="KW-0239">DNA-directed DNA polymerase</keyword>
<dbReference type="PANTHER" id="PTHR11669">
    <property type="entry name" value="REPLICATION FACTOR C / DNA POLYMERASE III GAMMA-TAU SUBUNIT"/>
    <property type="match status" value="1"/>
</dbReference>
<evidence type="ECO:0000256" key="7">
    <source>
        <dbReference type="ARBA" id="ARBA00049244"/>
    </source>
</evidence>
<dbReference type="EC" id="2.7.7.7" evidence="1"/>
<dbReference type="NCBIfam" id="NF004310">
    <property type="entry name" value="PRK05707.1"/>
    <property type="match status" value="1"/>
</dbReference>
<dbReference type="Proteomes" id="UP000199657">
    <property type="component" value="Unassembled WGS sequence"/>
</dbReference>
<gene>
    <name evidence="9" type="ORF">SAMN04488052_101523</name>
</gene>
<dbReference type="GO" id="GO:0008408">
    <property type="term" value="F:3'-5' exonuclease activity"/>
    <property type="evidence" value="ECO:0007669"/>
    <property type="project" value="InterPro"/>
</dbReference>
<sequence length="328" mass="35632">MSEQDHALYPWQSVAWASLRRRMNGGRLPHALLLIGAEGLGKRELARRVGRMLLCTSPTADGLPCGNCQGCQLTAAGSHPDYHVLEPEEGSRVIKVDAVRELSRVLGMKSQLGGERVGIIAPAESMNTNAANSLLKTLEEPPEHTTLILVAHRPAQLPATIRSRCQVITIAAPSHAVASEWLARNGRGEAVRLLGVVGNAPLAAQALHEQGGAEVLQTLLEQMCGIAEGRLSPVEVASRWGKDDVDRVTQLLLAVIMDLVRVQSTGVEARISRLNQLPASLDSHELHGYLDEVMEQRGLTDHPLNHQLVLERLFIRWGQVCAKENAHG</sequence>
<evidence type="ECO:0000256" key="5">
    <source>
        <dbReference type="ARBA" id="ARBA00022705"/>
    </source>
</evidence>
<evidence type="ECO:0000256" key="6">
    <source>
        <dbReference type="ARBA" id="ARBA00022932"/>
    </source>
</evidence>
<dbReference type="SUPFAM" id="SSF52540">
    <property type="entry name" value="P-loop containing nucleoside triphosphate hydrolases"/>
    <property type="match status" value="1"/>
</dbReference>
<evidence type="ECO:0000256" key="2">
    <source>
        <dbReference type="ARBA" id="ARBA00014363"/>
    </source>
</evidence>
<evidence type="ECO:0000256" key="4">
    <source>
        <dbReference type="ARBA" id="ARBA00022695"/>
    </source>
</evidence>
<evidence type="ECO:0000256" key="3">
    <source>
        <dbReference type="ARBA" id="ARBA00022679"/>
    </source>
</evidence>
<dbReference type="InterPro" id="IPR027417">
    <property type="entry name" value="P-loop_NTPase"/>
</dbReference>
<dbReference type="NCBIfam" id="TIGR00678">
    <property type="entry name" value="holB"/>
    <property type="match status" value="1"/>
</dbReference>
<dbReference type="InterPro" id="IPR015199">
    <property type="entry name" value="DNA_pol_III_delta_C"/>
</dbReference>
<dbReference type="PANTHER" id="PTHR11669:SF8">
    <property type="entry name" value="DNA POLYMERASE III SUBUNIT DELTA"/>
    <property type="match status" value="1"/>
</dbReference>
<evidence type="ECO:0000256" key="1">
    <source>
        <dbReference type="ARBA" id="ARBA00012417"/>
    </source>
</evidence>
<dbReference type="AlphaFoldDB" id="A0A1H8QDS9"/>
<dbReference type="GO" id="GO:0003677">
    <property type="term" value="F:DNA binding"/>
    <property type="evidence" value="ECO:0007669"/>
    <property type="project" value="InterPro"/>
</dbReference>
<dbReference type="STRING" id="406100.SAMN04488052_101523"/>
<organism evidence="9 10">
    <name type="scientific">Aquisalimonas asiatica</name>
    <dbReference type="NCBI Taxonomy" id="406100"/>
    <lineage>
        <taxon>Bacteria</taxon>
        <taxon>Pseudomonadati</taxon>
        <taxon>Pseudomonadota</taxon>
        <taxon>Gammaproteobacteria</taxon>
        <taxon>Chromatiales</taxon>
        <taxon>Ectothiorhodospiraceae</taxon>
        <taxon>Aquisalimonas</taxon>
    </lineage>
</organism>
<keyword evidence="10" id="KW-1185">Reference proteome</keyword>
<dbReference type="OrthoDB" id="9811073at2"/>
<keyword evidence="3" id="KW-0808">Transferase</keyword>
<dbReference type="InterPro" id="IPR004622">
    <property type="entry name" value="DNA_pol_HolB"/>
</dbReference>